<dbReference type="PANTHER" id="PTHR39189">
    <property type="entry name" value="UPF0173 METAL-DEPENDENT HYDROLASE YTKL"/>
    <property type="match status" value="1"/>
</dbReference>
<keyword evidence="3" id="KW-1185">Reference proteome</keyword>
<proteinExistence type="predicted"/>
<gene>
    <name evidence="2" type="ORF">Pla144_13960</name>
</gene>
<dbReference type="AlphaFoldDB" id="A0A5C6CZL6"/>
<organism evidence="2 3">
    <name type="scientific">Bythopirellula polymerisocia</name>
    <dbReference type="NCBI Taxonomy" id="2528003"/>
    <lineage>
        <taxon>Bacteria</taxon>
        <taxon>Pseudomonadati</taxon>
        <taxon>Planctomycetota</taxon>
        <taxon>Planctomycetia</taxon>
        <taxon>Pirellulales</taxon>
        <taxon>Lacipirellulaceae</taxon>
        <taxon>Bythopirellula</taxon>
    </lineage>
</organism>
<dbReference type="Pfam" id="PF13483">
    <property type="entry name" value="Lactamase_B_3"/>
    <property type="match status" value="1"/>
</dbReference>
<accession>A0A5C6CZL6</accession>
<evidence type="ECO:0000259" key="1">
    <source>
        <dbReference type="Pfam" id="PF12867"/>
    </source>
</evidence>
<dbReference type="Gene3D" id="3.60.15.10">
    <property type="entry name" value="Ribonuclease Z/Hydroxyacylglutathione hydrolase-like"/>
    <property type="match status" value="1"/>
</dbReference>
<dbReference type="InterPro" id="IPR036866">
    <property type="entry name" value="RibonucZ/Hydroxyglut_hydro"/>
</dbReference>
<dbReference type="Pfam" id="PF12867">
    <property type="entry name" value="DinB_2"/>
    <property type="match status" value="1"/>
</dbReference>
<reference evidence="2 3" key="1">
    <citation type="submission" date="2019-02" db="EMBL/GenBank/DDBJ databases">
        <title>Deep-cultivation of Planctomycetes and their phenomic and genomic characterization uncovers novel biology.</title>
        <authorList>
            <person name="Wiegand S."/>
            <person name="Jogler M."/>
            <person name="Boedeker C."/>
            <person name="Pinto D."/>
            <person name="Vollmers J."/>
            <person name="Rivas-Marin E."/>
            <person name="Kohn T."/>
            <person name="Peeters S.H."/>
            <person name="Heuer A."/>
            <person name="Rast P."/>
            <person name="Oberbeckmann S."/>
            <person name="Bunk B."/>
            <person name="Jeske O."/>
            <person name="Meyerdierks A."/>
            <person name="Storesund J.E."/>
            <person name="Kallscheuer N."/>
            <person name="Luecker S."/>
            <person name="Lage O.M."/>
            <person name="Pohl T."/>
            <person name="Merkel B.J."/>
            <person name="Hornburger P."/>
            <person name="Mueller R.-W."/>
            <person name="Bruemmer F."/>
            <person name="Labrenz M."/>
            <person name="Spormann A.M."/>
            <person name="Op Den Camp H."/>
            <person name="Overmann J."/>
            <person name="Amann R."/>
            <person name="Jetten M.S.M."/>
            <person name="Mascher T."/>
            <person name="Medema M.H."/>
            <person name="Devos D.P."/>
            <person name="Kaster A.-K."/>
            <person name="Ovreas L."/>
            <person name="Rohde M."/>
            <person name="Galperin M.Y."/>
            <person name="Jogler C."/>
        </authorList>
    </citation>
    <scope>NUCLEOTIDE SEQUENCE [LARGE SCALE GENOMIC DNA]</scope>
    <source>
        <strain evidence="2 3">Pla144</strain>
    </source>
</reference>
<dbReference type="EMBL" id="SJPS01000002">
    <property type="protein sequence ID" value="TWU28109.1"/>
    <property type="molecule type" value="Genomic_DNA"/>
</dbReference>
<evidence type="ECO:0000313" key="2">
    <source>
        <dbReference type="EMBL" id="TWU28109.1"/>
    </source>
</evidence>
<dbReference type="InterPro" id="IPR024775">
    <property type="entry name" value="DinB-like"/>
</dbReference>
<dbReference type="OrthoDB" id="268753at2"/>
<dbReference type="Gene3D" id="1.20.120.450">
    <property type="entry name" value="dinb family like domain"/>
    <property type="match status" value="1"/>
</dbReference>
<dbReference type="Proteomes" id="UP000318437">
    <property type="component" value="Unassembled WGS sequence"/>
</dbReference>
<feature type="domain" description="DinB-like" evidence="1">
    <location>
        <begin position="331"/>
        <end position="461"/>
    </location>
</feature>
<protein>
    <submittedName>
        <fullName evidence="2">Metal-dependent hydrolase</fullName>
    </submittedName>
</protein>
<dbReference type="SUPFAM" id="SSF56281">
    <property type="entry name" value="Metallo-hydrolase/oxidoreductase"/>
    <property type="match status" value="1"/>
</dbReference>
<evidence type="ECO:0000313" key="3">
    <source>
        <dbReference type="Proteomes" id="UP000318437"/>
    </source>
</evidence>
<dbReference type="GO" id="GO:0016787">
    <property type="term" value="F:hydrolase activity"/>
    <property type="evidence" value="ECO:0007669"/>
    <property type="project" value="UniProtKB-KW"/>
</dbReference>
<sequence length="475" mass="52817">MVFTEALGVGVSDIGAAAASAIPVDWCLVKTTTEFREIQMRTIALTSLFWLCLGLPWSQAEPGKPVAVRWWGQAMVSIETYWNFNIVIDPFSLSIGYEDPGLSADLVLITHNHPDHNNPDIIKGEPMLVRGLRESGEYAGIYQVLDRFPNQQDNRWTDARLRMARSPHSVIVTSIPAWHDDEQGAKRGADTMFLIEVDGVRIAHCGDIGQSQFTGGQLKAMGKVDVLLIPVGGTYTVDGAQAAVLVEQVKPRIVVPIHFKTKALKIDLAGVEPFLAALGSAYEVVRPVGNTLAVSANNENVESPKNRVVVLNYLPWEMPEELSELFDLKEAASAATQDVFAPLSANQMNFRPSNGTHTPRWNAEHMMGRELGFFTEIFSKVDPAIAKIDLNPAQMPPDYEASHPDWNGAEEARQIERVSALTRRFAYLLAELPLDDQAPGSRWTPRKLLEQMARHYGEHTENVKLKFELTDWPQE</sequence>
<keyword evidence="2" id="KW-0378">Hydrolase</keyword>
<comment type="caution">
    <text evidence="2">The sequence shown here is derived from an EMBL/GenBank/DDBJ whole genome shotgun (WGS) entry which is preliminary data.</text>
</comment>
<dbReference type="PANTHER" id="PTHR39189:SF1">
    <property type="entry name" value="UPF0173 METAL-DEPENDENT HYDROLASE YTKL"/>
    <property type="match status" value="1"/>
</dbReference>
<dbReference type="SUPFAM" id="SSF109854">
    <property type="entry name" value="DinB/YfiT-like putative metalloenzymes"/>
    <property type="match status" value="1"/>
</dbReference>
<dbReference type="InterPro" id="IPR034660">
    <property type="entry name" value="DinB/YfiT-like"/>
</dbReference>
<name>A0A5C6CZL6_9BACT</name>